<dbReference type="OrthoDB" id="9805111at2"/>
<dbReference type="EMBL" id="QXWZ01000001">
    <property type="protein sequence ID" value="NBI77468.1"/>
    <property type="molecule type" value="Genomic_DNA"/>
</dbReference>
<feature type="transmembrane region" description="Helical" evidence="12">
    <location>
        <begin position="247"/>
        <end position="266"/>
    </location>
</feature>
<evidence type="ECO:0000256" key="6">
    <source>
        <dbReference type="ARBA" id="ARBA00022795"/>
    </source>
</evidence>
<dbReference type="Proteomes" id="UP000446348">
    <property type="component" value="Unassembled WGS sequence"/>
</dbReference>
<dbReference type="AlphaFoldDB" id="A0A845SX55"/>
<keyword evidence="4 12" id="KW-1003">Cell membrane</keyword>
<feature type="transmembrane region" description="Helical" evidence="12">
    <location>
        <begin position="104"/>
        <end position="123"/>
    </location>
</feature>
<dbReference type="NCBIfam" id="TIGR01103">
    <property type="entry name" value="fliP"/>
    <property type="match status" value="1"/>
</dbReference>
<feature type="transmembrane region" description="Helical" evidence="12">
    <location>
        <begin position="208"/>
        <end position="226"/>
    </location>
</feature>
<keyword evidence="7 12" id="KW-0653">Protein transport</keyword>
<dbReference type="NCBIfam" id="NF009438">
    <property type="entry name" value="PRK12797.1"/>
    <property type="match status" value="1"/>
</dbReference>
<dbReference type="GO" id="GO:0005886">
    <property type="term" value="C:plasma membrane"/>
    <property type="evidence" value="ECO:0007669"/>
    <property type="project" value="UniProtKB-SubCell"/>
</dbReference>
<dbReference type="Pfam" id="PF00813">
    <property type="entry name" value="FliP"/>
    <property type="match status" value="1"/>
</dbReference>
<evidence type="ECO:0000313" key="16">
    <source>
        <dbReference type="Proteomes" id="UP000462501"/>
    </source>
</evidence>
<protein>
    <recommendedName>
        <fullName evidence="2 12">Flagellar biosynthetic protein FliP</fullName>
    </recommendedName>
</protein>
<evidence type="ECO:0000256" key="11">
    <source>
        <dbReference type="ARBA" id="ARBA00023225"/>
    </source>
</evidence>
<dbReference type="PRINTS" id="PR01302">
    <property type="entry name" value="TYPE3IMPPROT"/>
</dbReference>
<reference evidence="13 15" key="1">
    <citation type="submission" date="2018-08" db="EMBL/GenBank/DDBJ databases">
        <title>Murine metabolic-syndrome-specific gut microbial biobank.</title>
        <authorList>
            <person name="Liu C."/>
        </authorList>
    </citation>
    <scope>NUCLEOTIDE SEQUENCE [LARGE SCALE GENOMIC DNA]</scope>
    <source>
        <strain evidence="13 15">X69</strain>
    </source>
</reference>
<evidence type="ECO:0000256" key="4">
    <source>
        <dbReference type="ARBA" id="ARBA00022475"/>
    </source>
</evidence>
<evidence type="ECO:0000256" key="3">
    <source>
        <dbReference type="ARBA" id="ARBA00022448"/>
    </source>
</evidence>
<evidence type="ECO:0000313" key="13">
    <source>
        <dbReference type="EMBL" id="NBI77468.1"/>
    </source>
</evidence>
<dbReference type="GO" id="GO:0044781">
    <property type="term" value="P:bacterial-type flagellum organization"/>
    <property type="evidence" value="ECO:0007669"/>
    <property type="project" value="UniProtKB-UniRule"/>
</dbReference>
<keyword evidence="8 12" id="KW-1133">Transmembrane helix</keyword>
<dbReference type="PROSITE" id="PS01061">
    <property type="entry name" value="FLIP_2"/>
    <property type="match status" value="1"/>
</dbReference>
<evidence type="ECO:0000256" key="12">
    <source>
        <dbReference type="RuleBase" id="RU362069"/>
    </source>
</evidence>
<name>A0A845SX55_9FIRM</name>
<dbReference type="GO" id="GO:0009425">
    <property type="term" value="C:bacterial-type flagellum basal body"/>
    <property type="evidence" value="ECO:0007669"/>
    <property type="project" value="UniProtKB-SubCell"/>
</dbReference>
<keyword evidence="14" id="KW-0966">Cell projection</keyword>
<keyword evidence="10" id="KW-0975">Bacterial flagellum</keyword>
<reference evidence="14 16" key="2">
    <citation type="submission" date="2019-06" db="EMBL/GenBank/DDBJ databases">
        <title>Draft genome sequences of 15 bacterial species constituting the stable defined intestinal microbiota of the GM15 gnotobiotic mouse model.</title>
        <authorList>
            <person name="Elie C."/>
            <person name="Mathieu A."/>
            <person name="Saliou A."/>
            <person name="Darnaud M."/>
            <person name="Leulier F."/>
            <person name="Tamellini A."/>
        </authorList>
    </citation>
    <scope>NUCLEOTIDE SEQUENCE [LARGE SCALE GENOMIC DNA]</scope>
    <source>
        <strain evidence="14 16">JM4-15</strain>
    </source>
</reference>
<dbReference type="PANTHER" id="PTHR30587:SF0">
    <property type="entry name" value="FLAGELLAR BIOSYNTHETIC PROTEIN FLIP"/>
    <property type="match status" value="1"/>
</dbReference>
<evidence type="ECO:0000313" key="15">
    <source>
        <dbReference type="Proteomes" id="UP000446348"/>
    </source>
</evidence>
<evidence type="ECO:0000256" key="2">
    <source>
        <dbReference type="ARBA" id="ARBA00021714"/>
    </source>
</evidence>
<evidence type="ECO:0000256" key="8">
    <source>
        <dbReference type="ARBA" id="ARBA00022989"/>
    </source>
</evidence>
<comment type="function">
    <text evidence="12">Plays a role in the flagellum-specific transport system.</text>
</comment>
<comment type="caution">
    <text evidence="14">The sequence shown here is derived from an EMBL/GenBank/DDBJ whole genome shotgun (WGS) entry which is preliminary data.</text>
</comment>
<accession>A0A845SX55</accession>
<sequence length="270" mass="30165">MDKVKREKRALKKHLRRFLLSSLITGLLLIVCCTITAHAAPMVTVDLGSGDVSGNAFGLIDMLFVVTLLALAPSILIMMTSFTRIIIVLSFLRNALGIQQTPPNQVLIGLALFLTLFIMFPVIGQINEEAYQPYRQGEITQEEAITRGIRPLKEFMIRQTRTDDVNLFLSIANEKRPPEQAITIPEDLTELGMEIVIPAFITSELKQAFMIGFVLFIPFLIIDMVVSSTLMSMGMVMLPPSMISLPFKIMMFVMVDGWGLLLGNLVRGFR</sequence>
<keyword evidence="11 12" id="KW-1006">Bacterial flagellum protein export</keyword>
<dbReference type="GO" id="GO:0009306">
    <property type="term" value="P:protein secretion"/>
    <property type="evidence" value="ECO:0007669"/>
    <property type="project" value="UniProtKB-UniRule"/>
</dbReference>
<keyword evidence="5 12" id="KW-0812">Transmembrane</keyword>
<dbReference type="InterPro" id="IPR005838">
    <property type="entry name" value="T3SS_IM_P"/>
</dbReference>
<dbReference type="Proteomes" id="UP000462501">
    <property type="component" value="Unassembled WGS sequence"/>
</dbReference>
<keyword evidence="9 12" id="KW-0472">Membrane</keyword>
<keyword evidence="14" id="KW-0282">Flagellum</keyword>
<evidence type="ECO:0000313" key="14">
    <source>
        <dbReference type="EMBL" id="NDO39123.1"/>
    </source>
</evidence>
<comment type="subcellular location">
    <subcellularLocation>
        <location evidence="12">Cell membrane</location>
        <topology evidence="12">Multi-pass membrane protein</topology>
    </subcellularLocation>
    <subcellularLocation>
        <location evidence="12">Bacterial flagellum basal body</location>
    </subcellularLocation>
</comment>
<feature type="transmembrane region" description="Helical" evidence="12">
    <location>
        <begin position="63"/>
        <end position="92"/>
    </location>
</feature>
<keyword evidence="14" id="KW-0969">Cilium</keyword>
<dbReference type="PRINTS" id="PR00951">
    <property type="entry name" value="FLGBIOSNFLIP"/>
</dbReference>
<organism evidence="14 16">
    <name type="scientific">Anaerotruncus colihominis</name>
    <dbReference type="NCBI Taxonomy" id="169435"/>
    <lineage>
        <taxon>Bacteria</taxon>
        <taxon>Bacillati</taxon>
        <taxon>Bacillota</taxon>
        <taxon>Clostridia</taxon>
        <taxon>Eubacteriales</taxon>
        <taxon>Oscillospiraceae</taxon>
        <taxon>Anaerotruncus</taxon>
    </lineage>
</organism>
<keyword evidence="6 12" id="KW-1005">Bacterial flagellum biogenesis</keyword>
<comment type="similarity">
    <text evidence="1 12">Belongs to the FliP/MopC/SpaP family.</text>
</comment>
<dbReference type="RefSeq" id="WP_160208219.1">
    <property type="nucleotide sequence ID" value="NZ_CAMUSJ010000040.1"/>
</dbReference>
<dbReference type="InterPro" id="IPR005837">
    <property type="entry name" value="FliP"/>
</dbReference>
<evidence type="ECO:0000256" key="7">
    <source>
        <dbReference type="ARBA" id="ARBA00022927"/>
    </source>
</evidence>
<dbReference type="PANTHER" id="PTHR30587">
    <property type="entry name" value="FLAGELLAR BIOSYNTHETIC PROTEIN FLIP"/>
    <property type="match status" value="1"/>
</dbReference>
<evidence type="ECO:0000256" key="9">
    <source>
        <dbReference type="ARBA" id="ARBA00023136"/>
    </source>
</evidence>
<evidence type="ECO:0000256" key="10">
    <source>
        <dbReference type="ARBA" id="ARBA00023143"/>
    </source>
</evidence>
<evidence type="ECO:0000256" key="5">
    <source>
        <dbReference type="ARBA" id="ARBA00022692"/>
    </source>
</evidence>
<gene>
    <name evidence="12 14" type="primary">fliP</name>
    <name evidence="13" type="ORF">D3Z39_01015</name>
    <name evidence="14" type="ORF">FMM72_07615</name>
</gene>
<evidence type="ECO:0000256" key="1">
    <source>
        <dbReference type="ARBA" id="ARBA00006257"/>
    </source>
</evidence>
<dbReference type="EMBL" id="VIQT01000009">
    <property type="protein sequence ID" value="NDO39123.1"/>
    <property type="molecule type" value="Genomic_DNA"/>
</dbReference>
<keyword evidence="3 12" id="KW-0813">Transport</keyword>
<proteinExistence type="inferred from homology"/>